<keyword evidence="4 6" id="KW-0460">Magnesium</keyword>
<dbReference type="EMBL" id="KI912109">
    <property type="protein sequence ID" value="ETS87087.1"/>
    <property type="molecule type" value="Genomic_DNA"/>
</dbReference>
<dbReference type="PANTHER" id="PTHR22748">
    <property type="entry name" value="AP ENDONUCLEASE"/>
    <property type="match status" value="1"/>
</dbReference>
<organism evidence="10 11">
    <name type="scientific">Pestalotiopsis fici (strain W106-1 / CGMCC3.15140)</name>
    <dbReference type="NCBI Taxonomy" id="1229662"/>
    <lineage>
        <taxon>Eukaryota</taxon>
        <taxon>Fungi</taxon>
        <taxon>Dikarya</taxon>
        <taxon>Ascomycota</taxon>
        <taxon>Pezizomycotina</taxon>
        <taxon>Sordariomycetes</taxon>
        <taxon>Xylariomycetidae</taxon>
        <taxon>Amphisphaeriales</taxon>
        <taxon>Sporocadaceae</taxon>
        <taxon>Pestalotiopsis</taxon>
    </lineage>
</organism>
<proteinExistence type="inferred from homology"/>
<name>W3XNJ7_PESFW</name>
<dbReference type="InParanoid" id="W3XNJ7"/>
<dbReference type="OrthoDB" id="498125at2759"/>
<dbReference type="HOGENOM" id="CLU_060600_0_0_1"/>
<dbReference type="PANTHER" id="PTHR22748:SF14">
    <property type="entry name" value="ENDONUCLEASE_EXONUCLEASE_PHOSPHATASE DOMAIN-CONTAINING PROTEIN"/>
    <property type="match status" value="1"/>
</dbReference>
<dbReference type="eggNOG" id="ENOG502RTDE">
    <property type="taxonomic scope" value="Eukaryota"/>
</dbReference>
<feature type="active site" description="Proton donor/acceptor" evidence="5">
    <location>
        <position position="321"/>
    </location>
</feature>
<dbReference type="PROSITE" id="PS51435">
    <property type="entry name" value="AP_NUCLEASE_F1_4"/>
    <property type="match status" value="1"/>
</dbReference>
<evidence type="ECO:0000313" key="10">
    <source>
        <dbReference type="EMBL" id="ETS87087.1"/>
    </source>
</evidence>
<evidence type="ECO:0000256" key="6">
    <source>
        <dbReference type="PIRSR" id="PIRSR604808-2"/>
    </source>
</evidence>
<evidence type="ECO:0000313" key="11">
    <source>
        <dbReference type="Proteomes" id="UP000030651"/>
    </source>
</evidence>
<accession>W3XNJ7</accession>
<feature type="active site" description="Proton acceptor" evidence="5">
    <location>
        <position position="446"/>
    </location>
</feature>
<dbReference type="GO" id="GO:0005634">
    <property type="term" value="C:nucleus"/>
    <property type="evidence" value="ECO:0007669"/>
    <property type="project" value="TreeGrafter"/>
</dbReference>
<feature type="site" description="Transition state stabilizer" evidence="7">
    <location>
        <position position="323"/>
    </location>
</feature>
<feature type="compositionally biased region" description="Pro residues" evidence="8">
    <location>
        <begin position="1"/>
        <end position="10"/>
    </location>
</feature>
<feature type="site" description="Interaction with DNA substrate" evidence="7">
    <location>
        <position position="446"/>
    </location>
</feature>
<feature type="site" description="Important for catalytic activity" evidence="7">
    <location>
        <position position="417"/>
    </location>
</feature>
<dbReference type="InterPro" id="IPR004808">
    <property type="entry name" value="AP_endonuc_1"/>
</dbReference>
<dbReference type="RefSeq" id="XP_007827687.1">
    <property type="nucleotide sequence ID" value="XM_007829496.1"/>
</dbReference>
<comment type="similarity">
    <text evidence="1">Belongs to the DNA repair enzymes AP/ExoA family.</text>
</comment>
<feature type="active site" evidence="5">
    <location>
        <position position="270"/>
    </location>
</feature>
<feature type="binding site" evidence="6">
    <location>
        <position position="321"/>
    </location>
    <ligand>
        <name>Mg(2+)</name>
        <dbReference type="ChEBI" id="CHEBI:18420"/>
        <label>1</label>
    </ligand>
</feature>
<dbReference type="GeneID" id="19265928"/>
<dbReference type="Pfam" id="PF03372">
    <property type="entry name" value="Exo_endo_phos"/>
    <property type="match status" value="1"/>
</dbReference>
<comment type="cofactor">
    <cofactor evidence="6">
        <name>Mg(2+)</name>
        <dbReference type="ChEBI" id="CHEBI:18420"/>
    </cofactor>
    <cofactor evidence="6">
        <name>Mn(2+)</name>
        <dbReference type="ChEBI" id="CHEBI:29035"/>
    </cofactor>
    <text evidence="6">Probably binds two magnesium or manganese ions per subunit.</text>
</comment>
<keyword evidence="6" id="KW-0464">Manganese</keyword>
<keyword evidence="11" id="KW-1185">Reference proteome</keyword>
<feature type="region of interest" description="Disordered" evidence="8">
    <location>
        <begin position="1"/>
        <end position="35"/>
    </location>
</feature>
<dbReference type="GO" id="GO:0008081">
    <property type="term" value="F:phosphoric diester hydrolase activity"/>
    <property type="evidence" value="ECO:0007669"/>
    <property type="project" value="TreeGrafter"/>
</dbReference>
<dbReference type="InterPro" id="IPR005135">
    <property type="entry name" value="Endo/exonuclease/phosphatase"/>
</dbReference>
<protein>
    <recommendedName>
        <fullName evidence="9">Endonuclease/exonuclease/phosphatase domain-containing protein</fullName>
    </recommendedName>
</protein>
<evidence type="ECO:0000256" key="8">
    <source>
        <dbReference type="SAM" id="MobiDB-lite"/>
    </source>
</evidence>
<dbReference type="GO" id="GO:0046872">
    <property type="term" value="F:metal ion binding"/>
    <property type="evidence" value="ECO:0007669"/>
    <property type="project" value="UniProtKB-KW"/>
</dbReference>
<dbReference type="SUPFAM" id="SSF56219">
    <property type="entry name" value="DNase I-like"/>
    <property type="match status" value="1"/>
</dbReference>
<feature type="region of interest" description="Disordered" evidence="8">
    <location>
        <begin position="71"/>
        <end position="107"/>
    </location>
</feature>
<dbReference type="InterPro" id="IPR036691">
    <property type="entry name" value="Endo/exonu/phosph_ase_sf"/>
</dbReference>
<dbReference type="Gene3D" id="3.60.10.10">
    <property type="entry name" value="Endonuclease/exonuclease/phosphatase"/>
    <property type="match status" value="1"/>
</dbReference>
<evidence type="ECO:0000259" key="9">
    <source>
        <dbReference type="Pfam" id="PF03372"/>
    </source>
</evidence>
<dbReference type="GO" id="GO:0006284">
    <property type="term" value="P:base-excision repair"/>
    <property type="evidence" value="ECO:0007669"/>
    <property type="project" value="TreeGrafter"/>
</dbReference>
<reference evidence="11" key="1">
    <citation type="journal article" date="2015" name="BMC Genomics">
        <title>Genomic and transcriptomic analysis of the endophytic fungus Pestalotiopsis fici reveals its lifestyle and high potential for synthesis of natural products.</title>
        <authorList>
            <person name="Wang X."/>
            <person name="Zhang X."/>
            <person name="Liu L."/>
            <person name="Xiang M."/>
            <person name="Wang W."/>
            <person name="Sun X."/>
            <person name="Che Y."/>
            <person name="Guo L."/>
            <person name="Liu G."/>
            <person name="Guo L."/>
            <person name="Wang C."/>
            <person name="Yin W.B."/>
            <person name="Stadler M."/>
            <person name="Zhang X."/>
            <person name="Liu X."/>
        </authorList>
    </citation>
    <scope>NUCLEOTIDE SEQUENCE [LARGE SCALE GENOMIC DNA]</scope>
    <source>
        <strain evidence="11">W106-1 / CGMCC3.15140</strain>
    </source>
</reference>
<dbReference type="AlphaFoldDB" id="W3XNJ7"/>
<feature type="binding site" evidence="6">
    <location>
        <position position="323"/>
    </location>
    <ligand>
        <name>Mg(2+)</name>
        <dbReference type="ChEBI" id="CHEBI:18420"/>
        <label>1</label>
    </ligand>
</feature>
<feature type="binding site" evidence="6">
    <location>
        <position position="445"/>
    </location>
    <ligand>
        <name>Mg(2+)</name>
        <dbReference type="ChEBI" id="CHEBI:18420"/>
        <label>1</label>
    </ligand>
</feature>
<keyword evidence="2 6" id="KW-0479">Metal-binding</keyword>
<keyword evidence="3" id="KW-0378">Hydrolase</keyword>
<dbReference type="STRING" id="1229662.W3XNJ7"/>
<dbReference type="GO" id="GO:0008311">
    <property type="term" value="F:double-stranded DNA 3'-5' DNA exonuclease activity"/>
    <property type="evidence" value="ECO:0007669"/>
    <property type="project" value="TreeGrafter"/>
</dbReference>
<evidence type="ECO:0000256" key="2">
    <source>
        <dbReference type="ARBA" id="ARBA00022723"/>
    </source>
</evidence>
<evidence type="ECO:0000256" key="3">
    <source>
        <dbReference type="ARBA" id="ARBA00022801"/>
    </source>
</evidence>
<evidence type="ECO:0000256" key="5">
    <source>
        <dbReference type="PIRSR" id="PIRSR604808-1"/>
    </source>
</evidence>
<evidence type="ECO:0000256" key="1">
    <source>
        <dbReference type="ARBA" id="ARBA00007092"/>
    </source>
</evidence>
<sequence length="466" mass="52038">MKEYISPPPLKRQRLTQPVDKAEIPTTDFTPISPPTPGALRIFSWNINGIEPFVQPYLQKSIKSFFKPATNTVKRKRPRDTGSVTSDGENDEAGGWSKGDREDPAKEGPASLRLVLGRYGWPQIFCLQEVKVKPGDSKTMEAIRQAVNDPIGSNYEPVQSGKSTTASLSDGGPEYKVEFNLPADPYNAKGFGGKVYGVATIVRRDFMAEAVQEIREVPWDREGRIQIIETKELSLPLGLLSEPLPTCADSDDDKEAEELAKSKFAIINIYAVNGTTNPYRSTHTGEQVGTRHDRKLAVHSEILIEAKTLEAKGFHVIIAGDLNVACTKLDGHPKLRTTPYQHVLNRRDFVQKFFLGQDLDMAPSKAAYNGYEKRLSQAGDIQSFSGVDTFRNRHIFKQRFSYHPRGVPWGSTCDRVDLIITSQSLEDNILDSGIYDSPRDRGPSDHCPIWVEIGSRMKSRRDTSEV</sequence>
<evidence type="ECO:0000256" key="7">
    <source>
        <dbReference type="PIRSR" id="PIRSR604808-3"/>
    </source>
</evidence>
<dbReference type="Proteomes" id="UP000030651">
    <property type="component" value="Unassembled WGS sequence"/>
</dbReference>
<dbReference type="KEGG" id="pfy:PFICI_00915"/>
<evidence type="ECO:0000256" key="4">
    <source>
        <dbReference type="ARBA" id="ARBA00022842"/>
    </source>
</evidence>
<feature type="binding site" evidence="6">
    <location>
        <position position="129"/>
    </location>
    <ligand>
        <name>Mg(2+)</name>
        <dbReference type="ChEBI" id="CHEBI:18420"/>
        <label>1</label>
    </ligand>
</feature>
<dbReference type="OMA" id="WNINGIS"/>
<dbReference type="GO" id="GO:0003906">
    <property type="term" value="F:DNA-(apurinic or apyrimidinic site) endonuclease activity"/>
    <property type="evidence" value="ECO:0007669"/>
    <property type="project" value="TreeGrafter"/>
</dbReference>
<feature type="domain" description="Endonuclease/exonuclease/phosphatase" evidence="9">
    <location>
        <begin position="44"/>
        <end position="446"/>
    </location>
</feature>
<gene>
    <name evidence="10" type="ORF">PFICI_00915</name>
</gene>
<feature type="binding site" evidence="6">
    <location>
        <position position="446"/>
    </location>
    <ligand>
        <name>Mg(2+)</name>
        <dbReference type="ChEBI" id="CHEBI:18420"/>
        <label>1</label>
    </ligand>
</feature>